<dbReference type="EMBL" id="FNBI01000013">
    <property type="protein sequence ID" value="SDG12676.1"/>
    <property type="molecule type" value="Genomic_DNA"/>
</dbReference>
<keyword evidence="4" id="KW-1185">Reference proteome</keyword>
<gene>
    <name evidence="2" type="ORF">GQR91_14485</name>
    <name evidence="3" type="ORF">SAMN05216557_1137</name>
</gene>
<sequence length="85" mass="8802">MAAGAFMLCNKENDVPDEINPAEEPATFADLPIQPTGSGVQDLEIAYEQMKLSQDDAAAAEIPASDATIPTEDGDDAVVSAAHPS</sequence>
<proteinExistence type="predicted"/>
<dbReference type="Proteomes" id="UP000436801">
    <property type="component" value="Unassembled WGS sequence"/>
</dbReference>
<dbReference type="AlphaFoldDB" id="A0A1G7RPG1"/>
<protein>
    <submittedName>
        <fullName evidence="3">Uncharacterized protein</fullName>
    </submittedName>
</protein>
<feature type="compositionally biased region" description="Low complexity" evidence="1">
    <location>
        <begin position="56"/>
        <end position="67"/>
    </location>
</feature>
<dbReference type="EMBL" id="WSUT01000005">
    <property type="protein sequence ID" value="MWC44834.1"/>
    <property type="molecule type" value="Genomic_DNA"/>
</dbReference>
<dbReference type="OrthoDB" id="7584588at2"/>
<dbReference type="Proteomes" id="UP000323502">
    <property type="component" value="Unassembled WGS sequence"/>
</dbReference>
<reference evidence="2 5" key="2">
    <citation type="submission" date="2019-12" db="EMBL/GenBank/DDBJ databases">
        <authorList>
            <person name="Zheng J."/>
        </authorList>
    </citation>
    <scope>NUCLEOTIDE SEQUENCE [LARGE SCALE GENOMIC DNA]</scope>
    <source>
        <strain evidence="2 5">DSM 27347</strain>
    </source>
</reference>
<evidence type="ECO:0000313" key="5">
    <source>
        <dbReference type="Proteomes" id="UP000436801"/>
    </source>
</evidence>
<evidence type="ECO:0000256" key="1">
    <source>
        <dbReference type="SAM" id="MobiDB-lite"/>
    </source>
</evidence>
<evidence type="ECO:0000313" key="2">
    <source>
        <dbReference type="EMBL" id="MWC44834.1"/>
    </source>
</evidence>
<feature type="region of interest" description="Disordered" evidence="1">
    <location>
        <begin position="56"/>
        <end position="85"/>
    </location>
</feature>
<dbReference type="RefSeq" id="WP_149683532.1">
    <property type="nucleotide sequence ID" value="NZ_FNBI01000013.1"/>
</dbReference>
<evidence type="ECO:0000313" key="3">
    <source>
        <dbReference type="EMBL" id="SDG12676.1"/>
    </source>
</evidence>
<accession>A0A1G7RPG1</accession>
<organism evidence="3 4">
    <name type="scientific">Sphingomonas carotinifaciens</name>
    <dbReference type="NCBI Taxonomy" id="1166323"/>
    <lineage>
        <taxon>Bacteria</taxon>
        <taxon>Pseudomonadati</taxon>
        <taxon>Pseudomonadota</taxon>
        <taxon>Alphaproteobacteria</taxon>
        <taxon>Sphingomonadales</taxon>
        <taxon>Sphingomonadaceae</taxon>
        <taxon>Sphingomonas</taxon>
    </lineage>
</organism>
<reference evidence="3 4" key="1">
    <citation type="submission" date="2016-10" db="EMBL/GenBank/DDBJ databases">
        <authorList>
            <person name="Varghese N."/>
            <person name="Submissions S."/>
        </authorList>
    </citation>
    <scope>NUCLEOTIDE SEQUENCE [LARGE SCALE GENOMIC DNA]</scope>
    <source>
        <strain evidence="3 4">S7-754</strain>
    </source>
</reference>
<name>A0A1G7RPG1_9SPHN</name>
<evidence type="ECO:0000313" key="4">
    <source>
        <dbReference type="Proteomes" id="UP000323502"/>
    </source>
</evidence>